<name>A0A5R9A9R1_9MICC</name>
<protein>
    <submittedName>
        <fullName evidence="1">Phage portal protein</fullName>
    </submittedName>
</protein>
<accession>A0A5R9A9R1</accession>
<organism evidence="1 2">
    <name type="scientific">Nesterenkonia sphaerica</name>
    <dbReference type="NCBI Taxonomy" id="1804988"/>
    <lineage>
        <taxon>Bacteria</taxon>
        <taxon>Bacillati</taxon>
        <taxon>Actinomycetota</taxon>
        <taxon>Actinomycetes</taxon>
        <taxon>Micrococcales</taxon>
        <taxon>Micrococcaceae</taxon>
        <taxon>Nesterenkonia</taxon>
    </lineage>
</organism>
<gene>
    <name evidence="1" type="ORF">FEF27_07600</name>
</gene>
<evidence type="ECO:0000313" key="2">
    <source>
        <dbReference type="Proteomes" id="UP000306544"/>
    </source>
</evidence>
<evidence type="ECO:0000313" key="1">
    <source>
        <dbReference type="EMBL" id="TLP75512.1"/>
    </source>
</evidence>
<sequence>MSKTDTLQSLIQTIDGRQVHLDQLDRFYAGNPPLSFLSPEAREALGNRFGRMASNFCRLTVTSISERLRITGFTRDGQPDPALWQDWTRNDLDQLAGTLHREALTLGTAYCIVWADAFGQPSISVESAHQMTALRDPGTRSIVAAAKRWNTATGSEAVLYGPDTITRFKSDSQNATAGSQYRITETIDNPLGVVPVVEFRNSDRLLDEGVSELRDVIPLQDALNKLLSDMLVGSEYFARPRRWATGIELEEDEDGDAENPFPESTRMLIAEGDTAKFGQLPASDLGSYDTAIRSITSQIMAVSSLPAHYTGVVANQPPNADGLRAAEASLTARVEQRQHTFGRSWEKVAGLAHAIRTNTDPLAAEITVTWADPATRSVAQEADAVVKLFQAGLLPATAALERLGYSEDQIQRIRDARRAEALDGAGTDLEALLS</sequence>
<dbReference type="RefSeq" id="WP_138170255.1">
    <property type="nucleotide sequence ID" value="NZ_VAWA01000008.1"/>
</dbReference>
<comment type="caution">
    <text evidence="1">The sequence shown here is derived from an EMBL/GenBank/DDBJ whole genome shotgun (WGS) entry which is preliminary data.</text>
</comment>
<dbReference type="EMBL" id="VAWA01000008">
    <property type="protein sequence ID" value="TLP75512.1"/>
    <property type="molecule type" value="Genomic_DNA"/>
</dbReference>
<dbReference type="Proteomes" id="UP000306544">
    <property type="component" value="Unassembled WGS sequence"/>
</dbReference>
<proteinExistence type="predicted"/>
<dbReference type="Pfam" id="PF05133">
    <property type="entry name" value="SPP1_portal"/>
    <property type="match status" value="1"/>
</dbReference>
<dbReference type="InterPro" id="IPR021145">
    <property type="entry name" value="Portal_protein_SPP1_Gp6-like"/>
</dbReference>
<dbReference type="OrthoDB" id="1780383at2"/>
<dbReference type="AlphaFoldDB" id="A0A5R9A9R1"/>
<reference evidence="1 2" key="1">
    <citation type="submission" date="2019-05" db="EMBL/GenBank/DDBJ databases">
        <title>Nesterenkonia sp. GY239, isolated from the Southern Atlantic Ocean.</title>
        <authorList>
            <person name="Zhang G."/>
        </authorList>
    </citation>
    <scope>NUCLEOTIDE SEQUENCE [LARGE SCALE GENOMIC DNA]</scope>
    <source>
        <strain evidence="1 2">GY239</strain>
    </source>
</reference>
<keyword evidence="2" id="KW-1185">Reference proteome</keyword>